<dbReference type="STRING" id="203124.Tery_2261"/>
<dbReference type="GO" id="GO:0030170">
    <property type="term" value="F:pyridoxal phosphate binding"/>
    <property type="evidence" value="ECO:0007669"/>
    <property type="project" value="TreeGrafter"/>
</dbReference>
<dbReference type="eggNOG" id="COG0399">
    <property type="taxonomic scope" value="Bacteria"/>
</dbReference>
<dbReference type="PANTHER" id="PTHR30244">
    <property type="entry name" value="TRANSAMINASE"/>
    <property type="match status" value="1"/>
</dbReference>
<dbReference type="Gene3D" id="3.90.1150.10">
    <property type="entry name" value="Aspartate Aminotransferase, domain 1"/>
    <property type="match status" value="1"/>
</dbReference>
<dbReference type="FunFam" id="3.40.640.10:FF:000079">
    <property type="entry name" value="LPS biosynthesis protein"/>
    <property type="match status" value="1"/>
</dbReference>
<evidence type="ECO:0000313" key="5">
    <source>
        <dbReference type="EMBL" id="ABG51489.1"/>
    </source>
</evidence>
<evidence type="ECO:0000256" key="1">
    <source>
        <dbReference type="ARBA" id="ARBA00001933"/>
    </source>
</evidence>
<dbReference type="InterPro" id="IPR000653">
    <property type="entry name" value="DegT/StrS_aminotransferase"/>
</dbReference>
<sequence>MEAENLKVQILELVKKYYQTAHQKSGFEPGKSRINYSGRVYDDQELVNLVDSSLDFWLTAGPYGNKFESKMRDFFSSRDFLLVNSGSSANLLMVSTICSPELKSQKDTQLQPLEPGDEVITPAVTFPTTLAPIIQNRLIPVFVDCEVGTYNINPHLIEDAVGPRTKAIFIPHTVGNPCNMEIIMDVAKRHNLWVLEDSCDALGATFDGTLVGTFGQMASLSFYPAHHMTMGEGGAVIVNQASLKKTVLSLRDWGRSCWCPPGISDSCSKRFNWELGELPFGYDHKYIYSNIGYNLKVTDMQAAIGIAQKEKVEGFIEKRRHNFWRLYEGLKSLEEYLILPKIDSRANPSPFGFPITVKEGINRRELVQHLEAHQIETRLVFGGNILKQPGFMNIERRVHGTLEESDIIMNRTLFTGVFPGLTDEMIDYVIEQFTVFFKKDPVNSSVTLLS</sequence>
<dbReference type="GO" id="GO:0008483">
    <property type="term" value="F:transaminase activity"/>
    <property type="evidence" value="ECO:0007669"/>
    <property type="project" value="UniProtKB-KW"/>
</dbReference>
<evidence type="ECO:0000256" key="3">
    <source>
        <dbReference type="ARBA" id="ARBA00037999"/>
    </source>
</evidence>
<keyword evidence="2 4" id="KW-0663">Pyridoxal phosphate</keyword>
<dbReference type="NCBIfam" id="NF011936">
    <property type="entry name" value="PRK15407.1"/>
    <property type="match status" value="1"/>
</dbReference>
<evidence type="ECO:0000256" key="4">
    <source>
        <dbReference type="RuleBase" id="RU004508"/>
    </source>
</evidence>
<keyword evidence="5" id="KW-0808">Transferase</keyword>
<dbReference type="InterPro" id="IPR015421">
    <property type="entry name" value="PyrdxlP-dep_Trfase_major"/>
</dbReference>
<dbReference type="PIRSF" id="PIRSF000390">
    <property type="entry name" value="PLP_StrS"/>
    <property type="match status" value="1"/>
</dbReference>
<dbReference type="PANTHER" id="PTHR30244:SF34">
    <property type="entry name" value="DTDP-4-AMINO-4,6-DIDEOXYGALACTOSE TRANSAMINASE"/>
    <property type="match status" value="1"/>
</dbReference>
<name>Q112T5_TRIEI</name>
<dbReference type="Gene3D" id="3.40.640.10">
    <property type="entry name" value="Type I PLP-dependent aspartate aminotransferase-like (Major domain)"/>
    <property type="match status" value="1"/>
</dbReference>
<dbReference type="OrthoDB" id="9810913at2"/>
<dbReference type="AlphaFoldDB" id="Q112T5"/>
<gene>
    <name evidence="5" type="ordered locus">Tery_2261</name>
</gene>
<comment type="similarity">
    <text evidence="3 4">Belongs to the DegT/DnrJ/EryC1 family.</text>
</comment>
<dbReference type="GO" id="GO:0000271">
    <property type="term" value="P:polysaccharide biosynthetic process"/>
    <property type="evidence" value="ECO:0007669"/>
    <property type="project" value="TreeGrafter"/>
</dbReference>
<dbReference type="EMBL" id="CP000393">
    <property type="protein sequence ID" value="ABG51489.1"/>
    <property type="molecule type" value="Genomic_DNA"/>
</dbReference>
<proteinExistence type="inferred from homology"/>
<dbReference type="RefSeq" id="WP_011611857.1">
    <property type="nucleotide sequence ID" value="NC_008312.1"/>
</dbReference>
<dbReference type="HOGENOM" id="CLU_033332_5_0_3"/>
<dbReference type="Pfam" id="PF01041">
    <property type="entry name" value="DegT_DnrJ_EryC1"/>
    <property type="match status" value="1"/>
</dbReference>
<dbReference type="KEGG" id="ter:Tery_2261"/>
<dbReference type="InterPro" id="IPR015424">
    <property type="entry name" value="PyrdxlP-dep_Trfase"/>
</dbReference>
<dbReference type="SUPFAM" id="SSF53383">
    <property type="entry name" value="PLP-dependent transferases"/>
    <property type="match status" value="1"/>
</dbReference>
<reference evidence="5" key="1">
    <citation type="submission" date="2006-06" db="EMBL/GenBank/DDBJ databases">
        <title>Complete sequence of Trichodesmium erythraeum IMS101.</title>
        <authorList>
            <consortium name="US DOE Joint Genome Institute"/>
            <person name="Copeland A."/>
            <person name="Lucas S."/>
            <person name="Lapidus A."/>
            <person name="Barry K."/>
            <person name="Detter J.C."/>
            <person name="Glavina del Rio T."/>
            <person name="Hammon N."/>
            <person name="Israni S."/>
            <person name="Dalin E."/>
            <person name="Tice H."/>
            <person name="Pitluck S."/>
            <person name="Kiss H."/>
            <person name="Munk A.C."/>
            <person name="Brettin T."/>
            <person name="Bruce D."/>
            <person name="Han C."/>
            <person name="Tapia R."/>
            <person name="Gilna P."/>
            <person name="Schmutz J."/>
            <person name="Larimer F."/>
            <person name="Land M."/>
            <person name="Hauser L."/>
            <person name="Kyrpides N."/>
            <person name="Kim E."/>
            <person name="Richardson P."/>
        </authorList>
    </citation>
    <scope>NUCLEOTIDE SEQUENCE [LARGE SCALE GENOMIC DNA]</scope>
    <source>
        <strain evidence="5">IMS101</strain>
    </source>
</reference>
<dbReference type="InterPro" id="IPR015422">
    <property type="entry name" value="PyrdxlP-dep_Trfase_small"/>
</dbReference>
<keyword evidence="5" id="KW-0032">Aminotransferase</keyword>
<comment type="cofactor">
    <cofactor evidence="1">
        <name>pyridoxal 5'-phosphate</name>
        <dbReference type="ChEBI" id="CHEBI:597326"/>
    </cofactor>
</comment>
<accession>Q112T5</accession>
<dbReference type="CDD" id="cd00616">
    <property type="entry name" value="AHBA_syn"/>
    <property type="match status" value="1"/>
</dbReference>
<evidence type="ECO:0000256" key="2">
    <source>
        <dbReference type="ARBA" id="ARBA00022898"/>
    </source>
</evidence>
<protein>
    <submittedName>
        <fullName evidence="5">DegT/DnrJ/EryC1/StrS aminotransferase</fullName>
    </submittedName>
</protein>
<organism evidence="5">
    <name type="scientific">Trichodesmium erythraeum (strain IMS101)</name>
    <dbReference type="NCBI Taxonomy" id="203124"/>
    <lineage>
        <taxon>Bacteria</taxon>
        <taxon>Bacillati</taxon>
        <taxon>Cyanobacteriota</taxon>
        <taxon>Cyanophyceae</taxon>
        <taxon>Oscillatoriophycideae</taxon>
        <taxon>Oscillatoriales</taxon>
        <taxon>Microcoleaceae</taxon>
        <taxon>Trichodesmium</taxon>
    </lineage>
</organism>